<name>A0A095AI78_SCHHA</name>
<protein>
    <submittedName>
        <fullName evidence="3">Uncharacterized protein</fullName>
    </submittedName>
</protein>
<keyword evidence="2" id="KW-1133">Transmembrane helix</keyword>
<organism evidence="3">
    <name type="scientific">Schistosoma haematobium</name>
    <name type="common">Blood fluke</name>
    <dbReference type="NCBI Taxonomy" id="6185"/>
    <lineage>
        <taxon>Eukaryota</taxon>
        <taxon>Metazoa</taxon>
        <taxon>Spiralia</taxon>
        <taxon>Lophotrochozoa</taxon>
        <taxon>Platyhelminthes</taxon>
        <taxon>Trematoda</taxon>
        <taxon>Digenea</taxon>
        <taxon>Strigeidida</taxon>
        <taxon>Schistosomatoidea</taxon>
        <taxon>Schistosomatidae</taxon>
        <taxon>Schistosoma</taxon>
    </lineage>
</organism>
<feature type="region of interest" description="Disordered" evidence="1">
    <location>
        <begin position="85"/>
        <end position="114"/>
    </location>
</feature>
<evidence type="ECO:0000313" key="3">
    <source>
        <dbReference type="EMBL" id="KGB33676.1"/>
    </source>
</evidence>
<accession>A0A095AI78</accession>
<keyword evidence="2" id="KW-0812">Transmembrane</keyword>
<feature type="transmembrane region" description="Helical" evidence="2">
    <location>
        <begin position="16"/>
        <end position="35"/>
    </location>
</feature>
<evidence type="ECO:0000256" key="2">
    <source>
        <dbReference type="SAM" id="Phobius"/>
    </source>
</evidence>
<reference evidence="3" key="1">
    <citation type="journal article" date="2012" name="Nat. Genet.">
        <title>Whole-genome sequence of Schistosoma haematobium.</title>
        <authorList>
            <person name="Young N.D."/>
            <person name="Jex A.R."/>
            <person name="Li B."/>
            <person name="Liu S."/>
            <person name="Yang L."/>
            <person name="Xiong Z."/>
            <person name="Li Y."/>
            <person name="Cantacessi C."/>
            <person name="Hall R.S."/>
            <person name="Xu X."/>
            <person name="Chen F."/>
            <person name="Wu X."/>
            <person name="Zerlotini A."/>
            <person name="Oliveira G."/>
            <person name="Hofmann A."/>
            <person name="Zhang G."/>
            <person name="Fang X."/>
            <person name="Kang Y."/>
            <person name="Campbell B.E."/>
            <person name="Loukas A."/>
            <person name="Ranganathan S."/>
            <person name="Rollinson D."/>
            <person name="Rinaldi G."/>
            <person name="Brindley P.J."/>
            <person name="Yang H."/>
            <person name="Wang J."/>
            <person name="Wang J."/>
            <person name="Gasser R.B."/>
        </authorList>
    </citation>
    <scope>NUCLEOTIDE SEQUENCE [LARGE SCALE GENOMIC DNA]</scope>
</reference>
<keyword evidence="2" id="KW-0472">Membrane</keyword>
<evidence type="ECO:0000256" key="1">
    <source>
        <dbReference type="SAM" id="MobiDB-lite"/>
    </source>
</evidence>
<dbReference type="EMBL" id="KL250562">
    <property type="protein sequence ID" value="KGB33676.1"/>
    <property type="molecule type" value="Genomic_DNA"/>
</dbReference>
<gene>
    <name evidence="3" type="ORF">MS3_01861</name>
</gene>
<sequence>MASDTNRYHVLKLPNSVLSISFFPLSVYYFIYSLVSNTRPVTSVTLEPTNKKITHNNNSSAVINNIELLASFFITFKIHHIFHNDEEEEDDGGGADAVSSDGGGDDDTDNHIKI</sequence>
<proteinExistence type="predicted"/>
<dbReference type="AlphaFoldDB" id="A0A095AI78"/>